<dbReference type="RefSeq" id="WP_184534953.1">
    <property type="nucleotide sequence ID" value="NZ_JACHJW010000001.1"/>
</dbReference>
<evidence type="ECO:0000313" key="2">
    <source>
        <dbReference type="Proteomes" id="UP000578819"/>
    </source>
</evidence>
<dbReference type="Proteomes" id="UP000578819">
    <property type="component" value="Unassembled WGS sequence"/>
</dbReference>
<dbReference type="EMBL" id="JACHJW010000001">
    <property type="protein sequence ID" value="MBB4958941.1"/>
    <property type="molecule type" value="Genomic_DNA"/>
</dbReference>
<protein>
    <submittedName>
        <fullName evidence="1">Uncharacterized protein</fullName>
    </submittedName>
</protein>
<comment type="caution">
    <text evidence="1">The sequence shown here is derived from an EMBL/GenBank/DDBJ whole genome shotgun (WGS) entry which is preliminary data.</text>
</comment>
<name>A0A7W7SQF8_9ACTN</name>
<gene>
    <name evidence="1" type="ORF">FHR38_002674</name>
</gene>
<organism evidence="1 2">
    <name type="scientific">Micromonospora polyrhachis</name>
    <dbReference type="NCBI Taxonomy" id="1282883"/>
    <lineage>
        <taxon>Bacteria</taxon>
        <taxon>Bacillati</taxon>
        <taxon>Actinomycetota</taxon>
        <taxon>Actinomycetes</taxon>
        <taxon>Micromonosporales</taxon>
        <taxon>Micromonosporaceae</taxon>
        <taxon>Micromonospora</taxon>
    </lineage>
</organism>
<keyword evidence="2" id="KW-1185">Reference proteome</keyword>
<proteinExistence type="predicted"/>
<reference evidence="1 2" key="1">
    <citation type="submission" date="2020-08" db="EMBL/GenBank/DDBJ databases">
        <title>Sequencing the genomes of 1000 actinobacteria strains.</title>
        <authorList>
            <person name="Klenk H.-P."/>
        </authorList>
    </citation>
    <scope>NUCLEOTIDE SEQUENCE [LARGE SCALE GENOMIC DNA]</scope>
    <source>
        <strain evidence="1 2">DSM 45886</strain>
    </source>
</reference>
<sequence length="202" mass="21573">MSPEAVALRHYRDRRRLIRAVAQTARDAWRRVDPANIAGSWHGELVRLLVTLVGAQQAAAQQADGYLSAVLASQGVAAEPVGLLVSSALTGVASDGRPLDSLLYQPVVTSLTAIGQGAPVGRALAGGYVHLDMIVRTQVADAGRVADQVATVARRQATGYVRMVVGRTCGRCLILAGRWYGWSTGFRRHPRLPLRLHPHSGG</sequence>
<dbReference type="AlphaFoldDB" id="A0A7W7SQF8"/>
<evidence type="ECO:0000313" key="1">
    <source>
        <dbReference type="EMBL" id="MBB4958941.1"/>
    </source>
</evidence>
<accession>A0A7W7SQF8</accession>